<keyword evidence="2" id="KW-0274">FAD</keyword>
<dbReference type="GeneID" id="27319228"/>
<dbReference type="Proteomes" id="UP000054302">
    <property type="component" value="Unassembled WGS sequence"/>
</dbReference>
<dbReference type="HOGENOM" id="CLU_019225_1_0_1"/>
<keyword evidence="1" id="KW-0285">Flavoprotein</keyword>
<dbReference type="RefSeq" id="XP_016229240.1">
    <property type="nucleotide sequence ID" value="XM_016365591.1"/>
</dbReference>
<dbReference type="InterPro" id="IPR036188">
    <property type="entry name" value="FAD/NAD-bd_sf"/>
</dbReference>
<evidence type="ECO:0000256" key="3">
    <source>
        <dbReference type="ARBA" id="ARBA00023002"/>
    </source>
</evidence>
<name>A0A0D1YAK4_EXOME</name>
<dbReference type="Pfam" id="PF13738">
    <property type="entry name" value="Pyr_redox_3"/>
    <property type="match status" value="1"/>
</dbReference>
<evidence type="ECO:0000313" key="4">
    <source>
        <dbReference type="EMBL" id="KIV97666.1"/>
    </source>
</evidence>
<dbReference type="OrthoDB" id="2915840at2759"/>
<dbReference type="EMBL" id="KN847520">
    <property type="protein sequence ID" value="KIV97666.1"/>
    <property type="molecule type" value="Genomic_DNA"/>
</dbReference>
<evidence type="ECO:0008006" key="6">
    <source>
        <dbReference type="Google" id="ProtNLM"/>
    </source>
</evidence>
<keyword evidence="3" id="KW-0560">Oxidoreductase</keyword>
<gene>
    <name evidence="4" type="ORF">PV10_01383</name>
</gene>
<accession>A0A0D1YAK4</accession>
<protein>
    <recommendedName>
        <fullName evidence="6">FAD/NAD(P)-binding domain-containing protein</fullName>
    </recommendedName>
</protein>
<dbReference type="VEuPathDB" id="FungiDB:PV10_01383"/>
<keyword evidence="5" id="KW-1185">Reference proteome</keyword>
<dbReference type="SUPFAM" id="SSF51905">
    <property type="entry name" value="FAD/NAD(P)-binding domain"/>
    <property type="match status" value="2"/>
</dbReference>
<evidence type="ECO:0000313" key="5">
    <source>
        <dbReference type="Proteomes" id="UP000054302"/>
    </source>
</evidence>
<organism evidence="4 5">
    <name type="scientific">Exophiala mesophila</name>
    <name type="common">Black yeast-like fungus</name>
    <dbReference type="NCBI Taxonomy" id="212818"/>
    <lineage>
        <taxon>Eukaryota</taxon>
        <taxon>Fungi</taxon>
        <taxon>Dikarya</taxon>
        <taxon>Ascomycota</taxon>
        <taxon>Pezizomycotina</taxon>
        <taxon>Eurotiomycetes</taxon>
        <taxon>Chaetothyriomycetidae</taxon>
        <taxon>Chaetothyriales</taxon>
        <taxon>Herpotrichiellaceae</taxon>
        <taxon>Exophiala</taxon>
    </lineage>
</organism>
<dbReference type="PANTHER" id="PTHR23023">
    <property type="entry name" value="DIMETHYLANILINE MONOOXYGENASE"/>
    <property type="match status" value="1"/>
</dbReference>
<evidence type="ECO:0000256" key="1">
    <source>
        <dbReference type="ARBA" id="ARBA00022630"/>
    </source>
</evidence>
<dbReference type="Gene3D" id="3.50.50.60">
    <property type="entry name" value="FAD/NAD(P)-binding domain"/>
    <property type="match status" value="1"/>
</dbReference>
<dbReference type="GO" id="GO:0016491">
    <property type="term" value="F:oxidoreductase activity"/>
    <property type="evidence" value="ECO:0007669"/>
    <property type="project" value="UniProtKB-KW"/>
</dbReference>
<evidence type="ECO:0000256" key="2">
    <source>
        <dbReference type="ARBA" id="ARBA00022827"/>
    </source>
</evidence>
<dbReference type="AlphaFoldDB" id="A0A0D1YAK4"/>
<dbReference type="STRING" id="212818.A0A0D1YAK4"/>
<sequence length="593" mass="65981">MLDYIVIGAAGPSGLCAAKTILECEPDAQLKILDGNKSLGGVWAQENLFPGLKTNNVRNRIDFSDFYMDDRFGIKPGQHVTGEVMHQYLQEYAERADLISRISLGSKVLEVSRDPSGTGWVVRLDREVDGTLQSRKLIVAVGATNVPHRPSIRGAETFNRPIIHSGELGKRGDVLSATSSTESVAVLGGGKSAYDAVYLAASKGRTVEWIIRKSGKGPEWIFPSHTYLGPFKALREQLPSRRIVSVFSPCLWNDGMRYLRAFLHFTTLGKKIAQKFWTNIHVKTLGDCGMLNDEKTKVLEPETGPFWYGTASGVLSYDQDFYSLLKSGQVRVHREDISHLSEGQINLLNGQALNVDVLVTATGFSAKPTLQFTPTSSHADLGVPSTSFTQEQHEFWSALNKAADAQIAASFPRLLIGPHLSPSSDTPQPVRPYDPSLYPELNYTPFQLYRGIAPPGPTSRGDNSLVFISMFSNLANTPRCELQCLWAYAYLNNKLDIDRSNVYKDTALMSRYVRHRAPYGHGRFIPDLVFDQLPYMDTLLQDLKLRYWRKSNVFAELFAPYTSTDYKGVVREWALANLPTSKAATSETTPLLK</sequence>
<proteinExistence type="predicted"/>
<dbReference type="OMA" id="ENCYEGL"/>
<reference evidence="4 5" key="1">
    <citation type="submission" date="2015-01" db="EMBL/GenBank/DDBJ databases">
        <title>The Genome Sequence of Exophiala mesophila CBS40295.</title>
        <authorList>
            <consortium name="The Broad Institute Genomics Platform"/>
            <person name="Cuomo C."/>
            <person name="de Hoog S."/>
            <person name="Gorbushina A."/>
            <person name="Stielow B."/>
            <person name="Teixiera M."/>
            <person name="Abouelleil A."/>
            <person name="Chapman S.B."/>
            <person name="Priest M."/>
            <person name="Young S.K."/>
            <person name="Wortman J."/>
            <person name="Nusbaum C."/>
            <person name="Birren B."/>
        </authorList>
    </citation>
    <scope>NUCLEOTIDE SEQUENCE [LARGE SCALE GENOMIC DNA]</scope>
    <source>
        <strain evidence="4 5">CBS 40295</strain>
    </source>
</reference>
<dbReference type="InterPro" id="IPR050346">
    <property type="entry name" value="FMO-like"/>
</dbReference>